<dbReference type="SMART" id="SM00267">
    <property type="entry name" value="GGDEF"/>
    <property type="match status" value="1"/>
</dbReference>
<evidence type="ECO:0000256" key="4">
    <source>
        <dbReference type="ARBA" id="ARBA00022989"/>
    </source>
</evidence>
<evidence type="ECO:0000256" key="5">
    <source>
        <dbReference type="ARBA" id="ARBA00023136"/>
    </source>
</evidence>
<dbReference type="InterPro" id="IPR011620">
    <property type="entry name" value="Sig_transdc_His_kinase_LytS_TM"/>
</dbReference>
<dbReference type="GO" id="GO:0000155">
    <property type="term" value="F:phosphorelay sensor kinase activity"/>
    <property type="evidence" value="ECO:0007669"/>
    <property type="project" value="InterPro"/>
</dbReference>
<dbReference type="InterPro" id="IPR050469">
    <property type="entry name" value="Diguanylate_Cyclase"/>
</dbReference>
<dbReference type="KEGG" id="rst:ATY39_16620"/>
<feature type="transmembrane region" description="Helical" evidence="6">
    <location>
        <begin position="5"/>
        <end position="24"/>
    </location>
</feature>
<dbReference type="Pfam" id="PF00990">
    <property type="entry name" value="GGDEF"/>
    <property type="match status" value="1"/>
</dbReference>
<dbReference type="GO" id="GO:0071555">
    <property type="term" value="P:cell wall organization"/>
    <property type="evidence" value="ECO:0007669"/>
    <property type="project" value="InterPro"/>
</dbReference>
<keyword evidence="4 6" id="KW-1133">Transmembrane helix</keyword>
<feature type="transmembrane region" description="Helical" evidence="6">
    <location>
        <begin position="36"/>
        <end position="53"/>
    </location>
</feature>
<proteinExistence type="predicted"/>
<dbReference type="Proteomes" id="UP000076021">
    <property type="component" value="Chromosome"/>
</dbReference>
<dbReference type="AlphaFoldDB" id="A0A143HGK7"/>
<dbReference type="InterPro" id="IPR029787">
    <property type="entry name" value="Nucleotide_cyclase"/>
</dbReference>
<gene>
    <name evidence="8" type="ORF">ATY39_16620</name>
</gene>
<dbReference type="STRING" id="241244.ATY39_16620"/>
<keyword evidence="5 6" id="KW-0472">Membrane</keyword>
<protein>
    <recommendedName>
        <fullName evidence="7">GGDEF domain-containing protein</fullName>
    </recommendedName>
</protein>
<feature type="transmembrane region" description="Helical" evidence="6">
    <location>
        <begin position="73"/>
        <end position="100"/>
    </location>
</feature>
<dbReference type="RefSeq" id="WP_066791679.1">
    <property type="nucleotide sequence ID" value="NZ_CP014806.1"/>
</dbReference>
<feature type="transmembrane region" description="Helical" evidence="6">
    <location>
        <begin position="158"/>
        <end position="182"/>
    </location>
</feature>
<dbReference type="GO" id="GO:0005886">
    <property type="term" value="C:plasma membrane"/>
    <property type="evidence" value="ECO:0007669"/>
    <property type="project" value="UniProtKB-SubCell"/>
</dbReference>
<evidence type="ECO:0000256" key="3">
    <source>
        <dbReference type="ARBA" id="ARBA00022692"/>
    </source>
</evidence>
<evidence type="ECO:0000259" key="7">
    <source>
        <dbReference type="PROSITE" id="PS50887"/>
    </source>
</evidence>
<sequence>MFLEYAVYFSLLFTFVISFYLAYQLLEQSTGIYKEFHPWIVGFAASITGLLLMKASTHFKSEYLINGDLRNVLLLLSGWLGGPISMGIAATLIGITRIYISGLSEISIHSGILTIIVGLILSLLAWWKPIKFRNLHYYLLLSILFYASSIALNAENWLISAVLLFIISIPALYITAFVIRLLNNQFNKIHTIEKMVETDFLTGLPNIRKCKCIIDRYIQSEIPFALLLIDIDQFSKINMKHGVMVGDQFLRKIGELLKEFNREHPGSTSIRISGEEFYLICKDLPPASSLQYAYDISKSISKMSVDLEDGSSASISVSVGIANYPENGKTIYEIAQSTHDAFRLATTKGNNQIVHYNQIPKTPVPMDK</sequence>
<dbReference type="PANTHER" id="PTHR45138:SF9">
    <property type="entry name" value="DIGUANYLATE CYCLASE DGCM-RELATED"/>
    <property type="match status" value="1"/>
</dbReference>
<name>A0A143HGK7_9BACL</name>
<keyword evidence="9" id="KW-1185">Reference proteome</keyword>
<dbReference type="InterPro" id="IPR043128">
    <property type="entry name" value="Rev_trsase/Diguanyl_cyclase"/>
</dbReference>
<evidence type="ECO:0000256" key="2">
    <source>
        <dbReference type="ARBA" id="ARBA00022475"/>
    </source>
</evidence>
<evidence type="ECO:0000256" key="1">
    <source>
        <dbReference type="ARBA" id="ARBA00004651"/>
    </source>
</evidence>
<accession>A0A143HGK7</accession>
<keyword evidence="3 6" id="KW-0812">Transmembrane</keyword>
<dbReference type="PANTHER" id="PTHR45138">
    <property type="entry name" value="REGULATORY COMPONENTS OF SENSORY TRANSDUCTION SYSTEM"/>
    <property type="match status" value="1"/>
</dbReference>
<dbReference type="GO" id="GO:0043709">
    <property type="term" value="P:cell adhesion involved in single-species biofilm formation"/>
    <property type="evidence" value="ECO:0007669"/>
    <property type="project" value="TreeGrafter"/>
</dbReference>
<dbReference type="Gene3D" id="3.30.70.270">
    <property type="match status" value="1"/>
</dbReference>
<dbReference type="InterPro" id="IPR000160">
    <property type="entry name" value="GGDEF_dom"/>
</dbReference>
<dbReference type="GO" id="GO:1902201">
    <property type="term" value="P:negative regulation of bacterial-type flagellum-dependent cell motility"/>
    <property type="evidence" value="ECO:0007669"/>
    <property type="project" value="TreeGrafter"/>
</dbReference>
<dbReference type="SUPFAM" id="SSF55073">
    <property type="entry name" value="Nucleotide cyclase"/>
    <property type="match status" value="1"/>
</dbReference>
<dbReference type="NCBIfam" id="TIGR00254">
    <property type="entry name" value="GGDEF"/>
    <property type="match status" value="1"/>
</dbReference>
<comment type="subcellular location">
    <subcellularLocation>
        <location evidence="1">Cell membrane</location>
        <topology evidence="1">Multi-pass membrane protein</topology>
    </subcellularLocation>
</comment>
<reference evidence="9" key="2">
    <citation type="submission" date="2016-03" db="EMBL/GenBank/DDBJ databases">
        <authorList>
            <person name="Ploux O."/>
        </authorList>
    </citation>
    <scope>NUCLEOTIDE SEQUENCE [LARGE SCALE GENOMIC DNA]</scope>
    <source>
        <strain evidence="9">PP9</strain>
    </source>
</reference>
<dbReference type="Pfam" id="PF07694">
    <property type="entry name" value="5TM-5TMR_LYT"/>
    <property type="match status" value="1"/>
</dbReference>
<keyword evidence="2" id="KW-1003">Cell membrane</keyword>
<evidence type="ECO:0000256" key="6">
    <source>
        <dbReference type="SAM" id="Phobius"/>
    </source>
</evidence>
<dbReference type="OrthoDB" id="69083at2"/>
<evidence type="ECO:0000313" key="8">
    <source>
        <dbReference type="EMBL" id="AMX00859.1"/>
    </source>
</evidence>
<dbReference type="GO" id="GO:0052621">
    <property type="term" value="F:diguanylate cyclase activity"/>
    <property type="evidence" value="ECO:0007669"/>
    <property type="project" value="TreeGrafter"/>
</dbReference>
<dbReference type="EMBL" id="CP014806">
    <property type="protein sequence ID" value="AMX00859.1"/>
    <property type="molecule type" value="Genomic_DNA"/>
</dbReference>
<feature type="transmembrane region" description="Helical" evidence="6">
    <location>
        <begin position="134"/>
        <end position="152"/>
    </location>
</feature>
<organism evidence="8 9">
    <name type="scientific">Rummeliibacillus stabekisii</name>
    <dbReference type="NCBI Taxonomy" id="241244"/>
    <lineage>
        <taxon>Bacteria</taxon>
        <taxon>Bacillati</taxon>
        <taxon>Bacillota</taxon>
        <taxon>Bacilli</taxon>
        <taxon>Bacillales</taxon>
        <taxon>Caryophanaceae</taxon>
        <taxon>Rummeliibacillus</taxon>
    </lineage>
</organism>
<dbReference type="PROSITE" id="PS50887">
    <property type="entry name" value="GGDEF"/>
    <property type="match status" value="1"/>
</dbReference>
<evidence type="ECO:0000313" key="9">
    <source>
        <dbReference type="Proteomes" id="UP000076021"/>
    </source>
</evidence>
<reference evidence="8 9" key="1">
    <citation type="journal article" date="2016" name="Genome Announc.">
        <title>Whole-Genome Sequence of Rummeliibacillus stabekisii Strain PP9 Isolated from Antarctic Soil.</title>
        <authorList>
            <person name="da Mota F.F."/>
            <person name="Vollu R.E."/>
            <person name="Jurelevicius D."/>
            <person name="Seldin L."/>
        </authorList>
    </citation>
    <scope>NUCLEOTIDE SEQUENCE [LARGE SCALE GENOMIC DNA]</scope>
    <source>
        <strain evidence="8 9">PP9</strain>
    </source>
</reference>
<feature type="transmembrane region" description="Helical" evidence="6">
    <location>
        <begin position="106"/>
        <end position="127"/>
    </location>
</feature>
<dbReference type="CDD" id="cd01949">
    <property type="entry name" value="GGDEF"/>
    <property type="match status" value="1"/>
</dbReference>
<feature type="domain" description="GGDEF" evidence="7">
    <location>
        <begin position="222"/>
        <end position="358"/>
    </location>
</feature>